<dbReference type="Proteomes" id="UP000593625">
    <property type="component" value="Chromosome I"/>
</dbReference>
<gene>
    <name evidence="1" type="ORF">HUZ30_02480</name>
</gene>
<dbReference type="Pfam" id="PF13384">
    <property type="entry name" value="HTH_23"/>
    <property type="match status" value="1"/>
</dbReference>
<evidence type="ECO:0000313" key="1">
    <source>
        <dbReference type="EMBL" id="QOK63684.1"/>
    </source>
</evidence>
<organism evidence="1 2">
    <name type="scientific">Brucella suis bv. 4</name>
    <dbReference type="NCBI Taxonomy" id="1567501"/>
    <lineage>
        <taxon>Bacteria</taxon>
        <taxon>Pseudomonadati</taxon>
        <taxon>Pseudomonadota</taxon>
        <taxon>Alphaproteobacteria</taxon>
        <taxon>Hyphomicrobiales</taxon>
        <taxon>Brucellaceae</taxon>
        <taxon>Brucella/Ochrobactrum group</taxon>
        <taxon>Brucella</taxon>
    </lineage>
</organism>
<dbReference type="AlphaFoldDB" id="A0A7L9MCG3"/>
<proteinExistence type="predicted"/>
<sequence length="105" mass="11885">MTERVPLTKEFEREAVRLAETSGRTQKEIAADLGIGLSTLTRWISRNRDATIDDPELIDANEDMVAELRRRLINFGTIFLLRRALRLRGSFPGAYHIGLRCLGTA</sequence>
<reference evidence="1 2" key="1">
    <citation type="submission" date="2020-06" db="EMBL/GenBank/DDBJ databases">
        <title>New insights into brucella suis CRO type strains.</title>
        <authorList>
            <person name="Duvnjak S."/>
            <person name="Pavlinec Z."/>
            <person name="Vaser R."/>
            <person name="Sikic M."/>
            <person name="Kizanovic K."/>
            <person name="Spicic S."/>
        </authorList>
    </citation>
    <scope>NUCLEOTIDE SEQUENCE [LARGE SCALE GENOMIC DNA]</scope>
    <source>
        <strain evidence="1 2">CVI_72</strain>
    </source>
</reference>
<evidence type="ECO:0000313" key="2">
    <source>
        <dbReference type="Proteomes" id="UP000593625"/>
    </source>
</evidence>
<dbReference type="SUPFAM" id="SSF46689">
    <property type="entry name" value="Homeodomain-like"/>
    <property type="match status" value="1"/>
</dbReference>
<protein>
    <submittedName>
        <fullName evidence="1">Helix-turn-helix domain-containing protein</fullName>
    </submittedName>
</protein>
<name>A0A7L9MCG3_BRUSS</name>
<dbReference type="InterPro" id="IPR009057">
    <property type="entry name" value="Homeodomain-like_sf"/>
</dbReference>
<accession>A0A7L9MCG3</accession>
<dbReference type="Gene3D" id="1.10.10.60">
    <property type="entry name" value="Homeodomain-like"/>
    <property type="match status" value="1"/>
</dbReference>
<dbReference type="EMBL" id="CP054955">
    <property type="protein sequence ID" value="QOK63684.1"/>
    <property type="molecule type" value="Genomic_DNA"/>
</dbReference>